<dbReference type="GO" id="GO:0019901">
    <property type="term" value="F:protein kinase binding"/>
    <property type="evidence" value="ECO:0007669"/>
    <property type="project" value="InterPro"/>
</dbReference>
<dbReference type="InterPro" id="IPR036047">
    <property type="entry name" value="F-box-like_dom_sf"/>
</dbReference>
<dbReference type="Gene3D" id="3.40.1000.30">
    <property type="match status" value="1"/>
</dbReference>
<dbReference type="SUPFAM" id="SSF81383">
    <property type="entry name" value="F-box domain"/>
    <property type="match status" value="1"/>
</dbReference>
<evidence type="ECO:0008006" key="2">
    <source>
        <dbReference type="Google" id="ProtNLM"/>
    </source>
</evidence>
<evidence type="ECO:0000313" key="1">
    <source>
        <dbReference type="EMBL" id="JAS07835.1"/>
    </source>
</evidence>
<dbReference type="GO" id="GO:1903599">
    <property type="term" value="P:positive regulation of autophagy of mitochondrion"/>
    <property type="evidence" value="ECO:0007669"/>
    <property type="project" value="TreeGrafter"/>
</dbReference>
<protein>
    <recommendedName>
        <fullName evidence="2">F-box domain-containing protein</fullName>
    </recommendedName>
</protein>
<organism evidence="1">
    <name type="scientific">Clastoptera arizonana</name>
    <name type="common">Arizona spittle bug</name>
    <dbReference type="NCBI Taxonomy" id="38151"/>
    <lineage>
        <taxon>Eukaryota</taxon>
        <taxon>Metazoa</taxon>
        <taxon>Ecdysozoa</taxon>
        <taxon>Arthropoda</taxon>
        <taxon>Hexapoda</taxon>
        <taxon>Insecta</taxon>
        <taxon>Pterygota</taxon>
        <taxon>Neoptera</taxon>
        <taxon>Paraneoptera</taxon>
        <taxon>Hemiptera</taxon>
        <taxon>Auchenorrhyncha</taxon>
        <taxon>Cercopoidea</taxon>
        <taxon>Clastopteridae</taxon>
        <taxon>Clastoptera</taxon>
    </lineage>
</organism>
<reference evidence="1" key="1">
    <citation type="submission" date="2015-12" db="EMBL/GenBank/DDBJ databases">
        <title>De novo transcriptome assembly of four potential Pierce s Disease insect vectors from Arizona vineyards.</title>
        <authorList>
            <person name="Tassone E.E."/>
        </authorList>
    </citation>
    <scope>NUCLEOTIDE SEQUENCE</scope>
</reference>
<proteinExistence type="predicted"/>
<accession>A0A1B6C3M3</accession>
<dbReference type="EMBL" id="GEDC01029463">
    <property type="protein sequence ID" value="JAS07835.1"/>
    <property type="molecule type" value="Transcribed_RNA"/>
</dbReference>
<dbReference type="PANTHER" id="PTHR15537">
    <property type="entry name" value="F-BOX ONLY PROTEIN 7"/>
    <property type="match status" value="1"/>
</dbReference>
<dbReference type="InterPro" id="IPR047118">
    <property type="entry name" value="Fbxo7"/>
</dbReference>
<gene>
    <name evidence="1" type="ORF">g.10393</name>
</gene>
<dbReference type="PANTHER" id="PTHR15537:SF2">
    <property type="entry name" value="F-BOX ONLY PROTEIN 7"/>
    <property type="match status" value="1"/>
</dbReference>
<name>A0A1B6C3M3_9HEMI</name>
<sequence>MSENKLADVNSTKNETNKTETFIVEESTLPTETYPVLVLHESSNDDGPIALSILMKSAVNYSRHDVVVVLLYILTVETGFTPLHLYPLPFNPSQHFDIRRMRLLKKMPSEWKRESYYKLEFVVHNCSNSNCYLICKPIGNHLSVTMFYKEKAFSMIFNPSRFINDNPLFRFKDLCCLSNKFKNTVVLPLRSCILNDFGLQDGLLSLPVELIITLSCYLNKRNLNSFTCTCKYFYSLR</sequence>
<dbReference type="AlphaFoldDB" id="A0A1B6C3M3"/>